<sequence>MSAKRVEVVQKPKIIIPKTKIMPMSEIIWSDTEQEIAQTAFQKAYQRETSTLIEHIKEQSGQITVLDDIWQMHDYLSARRHQIDGKYDYRYTSLIFVFAQLLKEGWLKLDDLNGLEKDKLAKIAALSRM</sequence>
<dbReference type="InterPro" id="IPR053747">
    <property type="entry name" value="Fluoresc_Recovery_Reg"/>
</dbReference>
<accession>A0A0F6RM03</accession>
<dbReference type="EMBL" id="CP011304">
    <property type="protein sequence ID" value="AKE65165.1"/>
    <property type="molecule type" value="Genomic_DNA"/>
</dbReference>
<dbReference type="GO" id="GO:0042651">
    <property type="term" value="C:thylakoid membrane"/>
    <property type="evidence" value="ECO:0007669"/>
    <property type="project" value="InterPro"/>
</dbReference>
<evidence type="ECO:0000313" key="2">
    <source>
        <dbReference type="Proteomes" id="UP000034103"/>
    </source>
</evidence>
<dbReference type="AlphaFoldDB" id="A0A0F6RM03"/>
<reference evidence="1 2" key="1">
    <citation type="journal article" date="2015" name="Genome Announc.">
        <title>Complete Genome Sequence of Microcystis aeruginosa NIES-2549, a Bloom-Forming Cyanobacterium from Lake Kasumigaura, Japan.</title>
        <authorList>
            <person name="Yamaguchi H."/>
            <person name="Suzuki S."/>
            <person name="Tanabe Y."/>
            <person name="Osana Y."/>
            <person name="Shimura Y."/>
            <person name="Ishida K."/>
            <person name="Kawachi M."/>
        </authorList>
    </citation>
    <scope>NUCLEOTIDE SEQUENCE [LARGE SCALE GENOMIC DNA]</scope>
    <source>
        <strain evidence="1 2">NIES-2549</strain>
    </source>
</reference>
<dbReference type="InterPro" id="IPR041601">
    <property type="entry name" value="FRP"/>
</dbReference>
<protein>
    <recommendedName>
        <fullName evidence="3">Fluorescence recovery protein</fullName>
    </recommendedName>
</protein>
<evidence type="ECO:0008006" key="3">
    <source>
        <dbReference type="Google" id="ProtNLM"/>
    </source>
</evidence>
<dbReference type="HOGENOM" id="CLU_170272_0_0_3"/>
<dbReference type="PATRIC" id="fig|1641812.3.peg.2924"/>
<dbReference type="RefSeq" id="WP_046662512.1">
    <property type="nucleotide sequence ID" value="NZ_CP011304.1"/>
</dbReference>
<evidence type="ECO:0000313" key="1">
    <source>
        <dbReference type="EMBL" id="AKE65165.1"/>
    </source>
</evidence>
<name>A0A0F6RM03_MICAE</name>
<dbReference type="Proteomes" id="UP000034103">
    <property type="component" value="Chromosome"/>
</dbReference>
<proteinExistence type="predicted"/>
<gene>
    <name evidence="1" type="ORF">MYAER_2825</name>
</gene>
<dbReference type="Pfam" id="PF18032">
    <property type="entry name" value="FRP"/>
    <property type="match status" value="1"/>
</dbReference>
<organism evidence="1 2">
    <name type="scientific">Microcystis aeruginosa NIES-2549</name>
    <dbReference type="NCBI Taxonomy" id="1641812"/>
    <lineage>
        <taxon>Bacteria</taxon>
        <taxon>Bacillati</taxon>
        <taxon>Cyanobacteriota</taxon>
        <taxon>Cyanophyceae</taxon>
        <taxon>Oscillatoriophycideae</taxon>
        <taxon>Chroococcales</taxon>
        <taxon>Microcystaceae</taxon>
        <taxon>Microcystis</taxon>
    </lineage>
</organism>
<dbReference type="Gene3D" id="6.10.140.1840">
    <property type="match status" value="1"/>
</dbReference>